<reference evidence="1" key="1">
    <citation type="journal article" date="2019" name="Environ. Microbiol.">
        <title>Fungal ecological strategies reflected in gene transcription - a case study of two litter decomposers.</title>
        <authorList>
            <person name="Barbi F."/>
            <person name="Kohler A."/>
            <person name="Barry K."/>
            <person name="Baskaran P."/>
            <person name="Daum C."/>
            <person name="Fauchery L."/>
            <person name="Ihrmark K."/>
            <person name="Kuo A."/>
            <person name="LaButti K."/>
            <person name="Lipzen A."/>
            <person name="Morin E."/>
            <person name="Grigoriev I.V."/>
            <person name="Henrissat B."/>
            <person name="Lindahl B."/>
            <person name="Martin F."/>
        </authorList>
    </citation>
    <scope>NUCLEOTIDE SEQUENCE</scope>
    <source>
        <strain evidence="1">JB14</strain>
    </source>
</reference>
<dbReference type="AlphaFoldDB" id="A0A6A4GEH5"/>
<sequence>MYVFLHNLVQCSTEYNLLQISTCVGFAAIAKALTKFSHGLQYTSVGAVGCARGEMFIKNGVGNLQKGTACRNP</sequence>
<dbReference type="OrthoDB" id="3192989at2759"/>
<evidence type="ECO:0000313" key="2">
    <source>
        <dbReference type="Proteomes" id="UP000799118"/>
    </source>
</evidence>
<keyword evidence="2" id="KW-1185">Reference proteome</keyword>
<dbReference type="Proteomes" id="UP000799118">
    <property type="component" value="Unassembled WGS sequence"/>
</dbReference>
<name>A0A6A4GEH5_9AGAR</name>
<gene>
    <name evidence="1" type="ORF">BT96DRAFT_843036</name>
</gene>
<dbReference type="EMBL" id="ML770270">
    <property type="protein sequence ID" value="KAE9383956.1"/>
    <property type="molecule type" value="Genomic_DNA"/>
</dbReference>
<evidence type="ECO:0000313" key="1">
    <source>
        <dbReference type="EMBL" id="KAE9383956.1"/>
    </source>
</evidence>
<protein>
    <submittedName>
        <fullName evidence="1">Uncharacterized protein</fullName>
    </submittedName>
</protein>
<accession>A0A6A4GEH5</accession>
<organism evidence="1 2">
    <name type="scientific">Gymnopus androsaceus JB14</name>
    <dbReference type="NCBI Taxonomy" id="1447944"/>
    <lineage>
        <taxon>Eukaryota</taxon>
        <taxon>Fungi</taxon>
        <taxon>Dikarya</taxon>
        <taxon>Basidiomycota</taxon>
        <taxon>Agaricomycotina</taxon>
        <taxon>Agaricomycetes</taxon>
        <taxon>Agaricomycetidae</taxon>
        <taxon>Agaricales</taxon>
        <taxon>Marasmiineae</taxon>
        <taxon>Omphalotaceae</taxon>
        <taxon>Gymnopus</taxon>
    </lineage>
</organism>
<proteinExistence type="predicted"/>